<evidence type="ECO:0000313" key="1">
    <source>
        <dbReference type="EMBL" id="MDP9903115.1"/>
    </source>
</evidence>
<dbReference type="EMBL" id="JAUSRG010000001">
    <property type="protein sequence ID" value="MDP9903115.1"/>
    <property type="molecule type" value="Genomic_DNA"/>
</dbReference>
<dbReference type="RefSeq" id="WP_306958716.1">
    <property type="nucleotide sequence ID" value="NZ_JAUSRG010000001.1"/>
</dbReference>
<evidence type="ECO:0000313" key="4">
    <source>
        <dbReference type="Proteomes" id="UP001242995"/>
    </source>
</evidence>
<dbReference type="Proteomes" id="UP001242995">
    <property type="component" value="Unassembled WGS sequence"/>
</dbReference>
<evidence type="ECO:0000313" key="3">
    <source>
        <dbReference type="Proteomes" id="UP001230951"/>
    </source>
</evidence>
<proteinExistence type="predicted"/>
<sequence>MHWFKESGALVPSHDDLAWLVDRTARDIHFTGSDASGWEDSIWILNAFYELPLEGHVPTHDELHKSRIASGEIGARMINGFNLDADTTTIGSGLGYERRPPAAWRRRTWAEMMNRFPQKIPTDGLLPGHRWFPVRSFPANIVLPTMGSMSEEDFTELINVLTNHSPGTVCSVYFADVWDFSPDPCKAPVYDARIRDLPAVINDAADEHQVFTPANMWPPDRSWLVYTDYDLWATKVSGSTELINDLRANPLLETLDRVPGSALHAGVIAGHRP</sequence>
<protein>
    <submittedName>
        <fullName evidence="1">Uncharacterized protein</fullName>
    </submittedName>
</protein>
<keyword evidence="3" id="KW-1185">Reference proteome</keyword>
<accession>A0AAW8DCU8</accession>
<dbReference type="AlphaFoldDB" id="A0AAW8DCU8"/>
<comment type="caution">
    <text evidence="1">The sequence shown here is derived from an EMBL/GenBank/DDBJ whole genome shotgun (WGS) entry which is preliminary data.</text>
</comment>
<dbReference type="EMBL" id="JAUSTF010000002">
    <property type="protein sequence ID" value="MDQ0180232.1"/>
    <property type="molecule type" value="Genomic_DNA"/>
</dbReference>
<gene>
    <name evidence="1" type="ORF">J2S90_000055</name>
    <name evidence="2" type="ORF">J2S93_001648</name>
</gene>
<evidence type="ECO:0000313" key="2">
    <source>
        <dbReference type="EMBL" id="MDQ0180232.1"/>
    </source>
</evidence>
<dbReference type="Proteomes" id="UP001230951">
    <property type="component" value="Unassembled WGS sequence"/>
</dbReference>
<name>A0AAW8DCU8_9MICC</name>
<organism evidence="1 4">
    <name type="scientific">Arthrobacter bambusae</name>
    <dbReference type="NCBI Taxonomy" id="1338426"/>
    <lineage>
        <taxon>Bacteria</taxon>
        <taxon>Bacillati</taxon>
        <taxon>Actinomycetota</taxon>
        <taxon>Actinomycetes</taxon>
        <taxon>Micrococcales</taxon>
        <taxon>Micrococcaceae</taxon>
        <taxon>Arthrobacter</taxon>
    </lineage>
</organism>
<reference evidence="1 3" key="1">
    <citation type="submission" date="2023-07" db="EMBL/GenBank/DDBJ databases">
        <title>Sorghum-associated microbial communities from plants grown in Nebraska, USA.</title>
        <authorList>
            <person name="Schachtman D."/>
        </authorList>
    </citation>
    <scope>NUCLEOTIDE SEQUENCE</scope>
    <source>
        <strain evidence="1">DS1006</strain>
        <strain evidence="2 3">DS1016</strain>
    </source>
</reference>